<name>A0A495B8P0_VOGIN</name>
<reference evidence="1 2" key="1">
    <citation type="submission" date="2018-10" db="EMBL/GenBank/DDBJ databases">
        <title>Genomic Encyclopedia of Type Strains, Phase IV (KMG-IV): sequencing the most valuable type-strain genomes for metagenomic binning, comparative biology and taxonomic classification.</title>
        <authorList>
            <person name="Goeker M."/>
        </authorList>
    </citation>
    <scope>NUCLEOTIDE SEQUENCE [LARGE SCALE GENOMIC DNA]</scope>
    <source>
        <strain evidence="1 2">DSM 3303</strain>
    </source>
</reference>
<dbReference type="InterPro" id="IPR017703">
    <property type="entry name" value="YgfZ/GCV_T_CS"/>
</dbReference>
<dbReference type="InterPro" id="IPR045179">
    <property type="entry name" value="YgfZ/GcvT"/>
</dbReference>
<evidence type="ECO:0008006" key="3">
    <source>
        <dbReference type="Google" id="ProtNLM"/>
    </source>
</evidence>
<organism evidence="1 2">
    <name type="scientific">Vogesella indigofera</name>
    <name type="common">Pseudomonas indigofera</name>
    <dbReference type="NCBI Taxonomy" id="45465"/>
    <lineage>
        <taxon>Bacteria</taxon>
        <taxon>Pseudomonadati</taxon>
        <taxon>Pseudomonadota</taxon>
        <taxon>Betaproteobacteria</taxon>
        <taxon>Neisseriales</taxon>
        <taxon>Chromobacteriaceae</taxon>
        <taxon>Vogesella</taxon>
    </lineage>
</organism>
<gene>
    <name evidence="1" type="ORF">C8E02_2467</name>
</gene>
<proteinExistence type="predicted"/>
<evidence type="ECO:0000313" key="2">
    <source>
        <dbReference type="Proteomes" id="UP000279384"/>
    </source>
</evidence>
<dbReference type="AlphaFoldDB" id="A0A495B8P0"/>
<comment type="caution">
    <text evidence="1">The sequence shown here is derived from an EMBL/GenBank/DDBJ whole genome shotgun (WGS) entry which is preliminary data.</text>
</comment>
<dbReference type="SUPFAM" id="SSF103025">
    <property type="entry name" value="Folate-binding domain"/>
    <property type="match status" value="1"/>
</dbReference>
<dbReference type="RefSeq" id="WP_170152157.1">
    <property type="nucleotide sequence ID" value="NZ_RBID01000016.1"/>
</dbReference>
<dbReference type="Gene3D" id="2.40.30.160">
    <property type="match status" value="1"/>
</dbReference>
<sequence length="335" mass="36635">MNQSQVLAYLSQHGAMLDADGDVVLANGESQQELSFEQDGHAVLTQFVLLKVHGDDAESFLQGQFSSDVKLLDGSVAQWSSYSNAKGRMQASFLLWRIEQTFFLLLRKDIAEAFRRRLSMFVLRAKVKVEVVDSVIVGEYLAAAETGRPAFEPALAGTAEHAVVSIGEQIRITCLGADEAAALPQFAGKLLASRLFDAFFIRAGIPWVSQATYEAFVPQMANLDLIGGISFRKGCYPGQEIVARTQYLGKVKRRMFVVEVNADECTAGMDVQVEATGEQAIGKVMLSVPLAAKKYLALVVMQISAWEGQPYLAGVPHSQLLRLEAPYLIPDLQEG</sequence>
<protein>
    <recommendedName>
        <fullName evidence="3">Aminomethyltransferase folate-binding domain-containing protein</fullName>
    </recommendedName>
</protein>
<dbReference type="EMBL" id="RBID01000016">
    <property type="protein sequence ID" value="RKQ57010.1"/>
    <property type="molecule type" value="Genomic_DNA"/>
</dbReference>
<dbReference type="Proteomes" id="UP000279384">
    <property type="component" value="Unassembled WGS sequence"/>
</dbReference>
<dbReference type="Gene3D" id="3.30.70.1400">
    <property type="entry name" value="Aminomethyltransferase beta-barrel domains"/>
    <property type="match status" value="1"/>
</dbReference>
<evidence type="ECO:0000313" key="1">
    <source>
        <dbReference type="EMBL" id="RKQ57010.1"/>
    </source>
</evidence>
<dbReference type="PANTHER" id="PTHR22602:SF0">
    <property type="entry name" value="TRANSFERASE CAF17, MITOCHONDRIAL-RELATED"/>
    <property type="match status" value="1"/>
</dbReference>
<dbReference type="NCBIfam" id="TIGR03317">
    <property type="entry name" value="ygfZ_signature"/>
    <property type="match status" value="1"/>
</dbReference>
<dbReference type="PANTHER" id="PTHR22602">
    <property type="entry name" value="TRANSFERASE CAF17, MITOCHONDRIAL-RELATED"/>
    <property type="match status" value="1"/>
</dbReference>
<accession>A0A495B8P0</accession>
<dbReference type="GO" id="GO:0016226">
    <property type="term" value="P:iron-sulfur cluster assembly"/>
    <property type="evidence" value="ECO:0007669"/>
    <property type="project" value="TreeGrafter"/>
</dbReference>